<comment type="catalytic activity">
    <reaction evidence="8">
        <text>a quinone + NADH + H(+) = a quinol + NAD(+)</text>
        <dbReference type="Rhea" id="RHEA:46160"/>
        <dbReference type="ChEBI" id="CHEBI:15378"/>
        <dbReference type="ChEBI" id="CHEBI:24646"/>
        <dbReference type="ChEBI" id="CHEBI:57540"/>
        <dbReference type="ChEBI" id="CHEBI:57945"/>
        <dbReference type="ChEBI" id="CHEBI:132124"/>
        <dbReference type="EC" id="1.6.5.9"/>
    </reaction>
</comment>
<keyword evidence="13" id="KW-1185">Reference proteome</keyword>
<keyword evidence="9" id="KW-0812">Transmembrane</keyword>
<evidence type="ECO:0000313" key="12">
    <source>
        <dbReference type="EMBL" id="QED39107.1"/>
    </source>
</evidence>
<dbReference type="PRINTS" id="PR00368">
    <property type="entry name" value="FADPNR"/>
</dbReference>
<dbReference type="EC" id="1.6.5.9" evidence="2"/>
<dbReference type="Pfam" id="PF22366">
    <property type="entry name" value="NDH2_C"/>
    <property type="match status" value="1"/>
</dbReference>
<keyword evidence="6" id="KW-0560">Oxidoreductase</keyword>
<feature type="domain" description="External alternative NADH-ubiquinone oxidoreductase-like C-terminal" evidence="11">
    <location>
        <begin position="349"/>
        <end position="404"/>
    </location>
</feature>
<evidence type="ECO:0000256" key="3">
    <source>
        <dbReference type="ARBA" id="ARBA00022630"/>
    </source>
</evidence>
<reference evidence="12 13" key="1">
    <citation type="submission" date="2019-08" db="EMBL/GenBank/DDBJ databases">
        <title>Antarcticibacterium arcticum sp. nov., a bacterium isolated from marine sediment of the Canadian Beaufort Sea.</title>
        <authorList>
            <person name="Lee Y.M."/>
            <person name="Baek K."/>
            <person name="Lee D.-H."/>
            <person name="Shin S.C."/>
            <person name="Jin Y.K."/>
            <person name="Park Y."/>
        </authorList>
    </citation>
    <scope>NUCLEOTIDE SEQUENCE [LARGE SCALE GENOMIC DNA]</scope>
    <source>
        <strain evidence="12 13">PAMC 28998</strain>
    </source>
</reference>
<keyword evidence="5" id="KW-0809">Transit peptide</keyword>
<evidence type="ECO:0000256" key="2">
    <source>
        <dbReference type="ARBA" id="ARBA00012637"/>
    </source>
</evidence>
<dbReference type="EMBL" id="CP042476">
    <property type="protein sequence ID" value="QED39107.1"/>
    <property type="molecule type" value="Genomic_DNA"/>
</dbReference>
<gene>
    <name evidence="12" type="ORF">FK178_10500</name>
</gene>
<keyword evidence="3" id="KW-0285">Flavoprotein</keyword>
<dbReference type="Proteomes" id="UP000321954">
    <property type="component" value="Chromosome"/>
</dbReference>
<keyword evidence="4" id="KW-0274">FAD</keyword>
<keyword evidence="7" id="KW-0520">NAD</keyword>
<dbReference type="AlphaFoldDB" id="A0A5B8YQB8"/>
<dbReference type="KEGG" id="anp:FK178_10500"/>
<dbReference type="Pfam" id="PF07992">
    <property type="entry name" value="Pyr_redox_2"/>
    <property type="match status" value="1"/>
</dbReference>
<dbReference type="PANTHER" id="PTHR43706">
    <property type="entry name" value="NADH DEHYDROGENASE"/>
    <property type="match status" value="1"/>
</dbReference>
<evidence type="ECO:0000256" key="8">
    <source>
        <dbReference type="ARBA" id="ARBA00047599"/>
    </source>
</evidence>
<protein>
    <recommendedName>
        <fullName evidence="2">NADH:ubiquinone reductase (non-electrogenic)</fullName>
        <ecNumber evidence="2">1.6.5.9</ecNumber>
    </recommendedName>
</protein>
<evidence type="ECO:0000259" key="10">
    <source>
        <dbReference type="Pfam" id="PF07992"/>
    </source>
</evidence>
<evidence type="ECO:0000259" key="11">
    <source>
        <dbReference type="Pfam" id="PF22366"/>
    </source>
</evidence>
<dbReference type="InterPro" id="IPR054585">
    <property type="entry name" value="NDH2-like_C"/>
</dbReference>
<comment type="similarity">
    <text evidence="1">Belongs to the NADH dehydrogenase family.</text>
</comment>
<evidence type="ECO:0000256" key="5">
    <source>
        <dbReference type="ARBA" id="ARBA00022946"/>
    </source>
</evidence>
<dbReference type="InterPro" id="IPR045024">
    <property type="entry name" value="NDH-2"/>
</dbReference>
<keyword evidence="9" id="KW-0472">Membrane</keyword>
<evidence type="ECO:0000256" key="6">
    <source>
        <dbReference type="ARBA" id="ARBA00023002"/>
    </source>
</evidence>
<organism evidence="12 13">
    <name type="scientific">Antarcticibacterium arcticum</name>
    <dbReference type="NCBI Taxonomy" id="2585771"/>
    <lineage>
        <taxon>Bacteria</taxon>
        <taxon>Pseudomonadati</taxon>
        <taxon>Bacteroidota</taxon>
        <taxon>Flavobacteriia</taxon>
        <taxon>Flavobacteriales</taxon>
        <taxon>Flavobacteriaceae</taxon>
        <taxon>Antarcticibacterium</taxon>
    </lineage>
</organism>
<evidence type="ECO:0000313" key="13">
    <source>
        <dbReference type="Proteomes" id="UP000321954"/>
    </source>
</evidence>
<name>A0A5B8YQB8_9FLAO</name>
<keyword evidence="9" id="KW-1133">Transmembrane helix</keyword>
<proteinExistence type="inferred from homology"/>
<evidence type="ECO:0000256" key="1">
    <source>
        <dbReference type="ARBA" id="ARBA00005272"/>
    </source>
</evidence>
<dbReference type="OrthoDB" id="9805710at2"/>
<feature type="domain" description="FAD/NAD(P)-binding" evidence="10">
    <location>
        <begin position="7"/>
        <end position="324"/>
    </location>
</feature>
<dbReference type="GO" id="GO:0050136">
    <property type="term" value="F:NADH dehydrogenase (quinone) (non-electrogenic) activity"/>
    <property type="evidence" value="ECO:0007669"/>
    <property type="project" value="UniProtKB-EC"/>
</dbReference>
<sequence>MDKRNEHIVIIGGGFAGLSVAKKLKKYPGRVSIIDKSNHHLFQPLLYQVATAALSPGDIAAPIRAILGKHSRARVLLGEVEKIDSGNHSLSLTDGRIINYDKLVLAPGAKYNYFGNDDWENNAPGLKTIGDALKIRERILLSLEEAEQREEPWLRKAFLTYVIIGGGPTGVEMAGAIAEIARRSMRYNFQNLKEEEIRIFLIEATGGILNGFPEPLGDKGRKMLENLGVKVLTNSPVTGIEKNKVFLKDEVIETANIIWAAGIKAPPLLDSIPAEKDRLGRIIVNQDLSIPNYLDIFLLGDAAHYKDEAGNPLPALASVASQQGEFLGEILAGGLPTNGTKPVFKYVDKGQMATVGRAKAVADIKGFKFSGFFAWFLWSAVHILLLIGFRNRLRVFIEWMWNYFTFKRGVQLITDRADCK</sequence>
<evidence type="ECO:0000256" key="7">
    <source>
        <dbReference type="ARBA" id="ARBA00023027"/>
    </source>
</evidence>
<dbReference type="InterPro" id="IPR023753">
    <property type="entry name" value="FAD/NAD-binding_dom"/>
</dbReference>
<dbReference type="SUPFAM" id="SSF51905">
    <property type="entry name" value="FAD/NAD(P)-binding domain"/>
    <property type="match status" value="1"/>
</dbReference>
<dbReference type="Gene3D" id="3.50.50.100">
    <property type="match status" value="1"/>
</dbReference>
<evidence type="ECO:0000256" key="9">
    <source>
        <dbReference type="SAM" id="Phobius"/>
    </source>
</evidence>
<accession>A0A5B8YQB8</accession>
<feature type="transmembrane region" description="Helical" evidence="9">
    <location>
        <begin position="369"/>
        <end position="389"/>
    </location>
</feature>
<dbReference type="PRINTS" id="PR00411">
    <property type="entry name" value="PNDRDTASEI"/>
</dbReference>
<dbReference type="PANTHER" id="PTHR43706:SF47">
    <property type="entry name" value="EXTERNAL NADH-UBIQUINONE OXIDOREDUCTASE 1, MITOCHONDRIAL-RELATED"/>
    <property type="match status" value="1"/>
</dbReference>
<evidence type="ECO:0000256" key="4">
    <source>
        <dbReference type="ARBA" id="ARBA00022827"/>
    </source>
</evidence>
<dbReference type="InterPro" id="IPR036188">
    <property type="entry name" value="FAD/NAD-bd_sf"/>
</dbReference>